<evidence type="ECO:0000313" key="9">
    <source>
        <dbReference type="EMBL" id="OTG12007.1"/>
    </source>
</evidence>
<dbReference type="Pfam" id="PF00170">
    <property type="entry name" value="bZIP_1"/>
    <property type="match status" value="1"/>
</dbReference>
<keyword evidence="3" id="KW-0238">DNA-binding</keyword>
<accession>A0A251TLJ9</accession>
<protein>
    <submittedName>
        <fullName evidence="9">Putative basic leucine-zipper 44</fullName>
    </submittedName>
    <submittedName>
        <fullName evidence="8">Transcription factor bZIP family</fullName>
    </submittedName>
</protein>
<feature type="domain" description="BZIP" evidence="7">
    <location>
        <begin position="40"/>
        <end position="103"/>
    </location>
</feature>
<reference evidence="8" key="3">
    <citation type="submission" date="2020-06" db="EMBL/GenBank/DDBJ databases">
        <title>Helianthus annuus Genome sequencing and assembly Release 2.</title>
        <authorList>
            <person name="Gouzy J."/>
            <person name="Langlade N."/>
            <person name="Munos S."/>
        </authorList>
    </citation>
    <scope>NUCLEOTIDE SEQUENCE</scope>
    <source>
        <tissue evidence="8">Leaves</tissue>
    </source>
</reference>
<dbReference type="Gramene" id="mRNA:HanXRQr2_Chr10g0452761">
    <property type="protein sequence ID" value="CDS:HanXRQr2_Chr10g0452761.1"/>
    <property type="gene ID" value="HanXRQr2_Chr10g0452761"/>
</dbReference>
<dbReference type="PANTHER" id="PTHR45764">
    <property type="entry name" value="BZIP TRANSCRIPTION FACTOR 44"/>
    <property type="match status" value="1"/>
</dbReference>
<evidence type="ECO:0000256" key="1">
    <source>
        <dbReference type="ARBA" id="ARBA00004123"/>
    </source>
</evidence>
<evidence type="ECO:0000256" key="6">
    <source>
        <dbReference type="SAM" id="MobiDB-lite"/>
    </source>
</evidence>
<dbReference type="InterPro" id="IPR004827">
    <property type="entry name" value="bZIP"/>
</dbReference>
<dbReference type="FunFam" id="1.20.5.170:FF:000020">
    <property type="entry name" value="BZIP transcription factor"/>
    <property type="match status" value="1"/>
</dbReference>
<dbReference type="SMART" id="SM00338">
    <property type="entry name" value="BRLZ"/>
    <property type="match status" value="1"/>
</dbReference>
<evidence type="ECO:0000259" key="7">
    <source>
        <dbReference type="PROSITE" id="PS50217"/>
    </source>
</evidence>
<dbReference type="InParanoid" id="A0A251TLJ9"/>
<proteinExistence type="predicted"/>
<dbReference type="PANTHER" id="PTHR45764:SF72">
    <property type="entry name" value="BASIC LEUCINE-ZIPPER 2-RELATED"/>
    <property type="match status" value="1"/>
</dbReference>
<sequence>MASSSGITTTSSGGSGSGSGSGLYPVQSSGSEPDLQHLMDQRKRKRMISNRESARRSRKRKQKHLDDLTAQVSQLRKVNDDIMANVSITTQHYMSVEAENHVLRVQVAELSHHLQSLNDIIALIQSSMDPTGFTDEQYGWGSGNAFVVDEFMNNSLSYLSATQPILASSVDTFMY</sequence>
<keyword evidence="10" id="KW-1185">Reference proteome</keyword>
<dbReference type="EMBL" id="CM007899">
    <property type="protein sequence ID" value="OTG12007.1"/>
    <property type="molecule type" value="Genomic_DNA"/>
</dbReference>
<dbReference type="FunCoup" id="A0A251TLJ9">
    <property type="interactions" value="136"/>
</dbReference>
<gene>
    <name evidence="9" type="primary">AtbZIP44</name>
    <name evidence="9" type="ORF">HannXRQ_Chr10g0305011</name>
    <name evidence="8" type="ORF">HanXRQr2_Chr10g0452761</name>
</gene>
<dbReference type="GO" id="GO:0005634">
    <property type="term" value="C:nucleus"/>
    <property type="evidence" value="ECO:0000318"/>
    <property type="project" value="GO_Central"/>
</dbReference>
<organism evidence="9 10">
    <name type="scientific">Helianthus annuus</name>
    <name type="common">Common sunflower</name>
    <dbReference type="NCBI Taxonomy" id="4232"/>
    <lineage>
        <taxon>Eukaryota</taxon>
        <taxon>Viridiplantae</taxon>
        <taxon>Streptophyta</taxon>
        <taxon>Embryophyta</taxon>
        <taxon>Tracheophyta</taxon>
        <taxon>Spermatophyta</taxon>
        <taxon>Magnoliopsida</taxon>
        <taxon>eudicotyledons</taxon>
        <taxon>Gunneridae</taxon>
        <taxon>Pentapetalae</taxon>
        <taxon>asterids</taxon>
        <taxon>campanulids</taxon>
        <taxon>Asterales</taxon>
        <taxon>Asteraceae</taxon>
        <taxon>Asteroideae</taxon>
        <taxon>Heliantheae alliance</taxon>
        <taxon>Heliantheae</taxon>
        <taxon>Helianthus</taxon>
    </lineage>
</organism>
<feature type="compositionally biased region" description="Low complexity" evidence="6">
    <location>
        <begin position="1"/>
        <end position="12"/>
    </location>
</feature>
<dbReference type="OMA" id="DDMNMMS"/>
<dbReference type="CDD" id="cd14702">
    <property type="entry name" value="bZIP_plant_GBF1"/>
    <property type="match status" value="1"/>
</dbReference>
<keyword evidence="5" id="KW-0539">Nucleus</keyword>
<dbReference type="OrthoDB" id="551672at2759"/>
<reference evidence="9" key="2">
    <citation type="submission" date="2017-02" db="EMBL/GenBank/DDBJ databases">
        <title>Sunflower complete genome.</title>
        <authorList>
            <person name="Langlade N."/>
            <person name="Munos S."/>
        </authorList>
    </citation>
    <scope>NUCLEOTIDE SEQUENCE [LARGE SCALE GENOMIC DNA]</scope>
    <source>
        <tissue evidence="9">Leaves</tissue>
    </source>
</reference>
<dbReference type="GO" id="GO:0000976">
    <property type="term" value="F:transcription cis-regulatory region binding"/>
    <property type="evidence" value="ECO:0000318"/>
    <property type="project" value="GO_Central"/>
</dbReference>
<evidence type="ECO:0000256" key="2">
    <source>
        <dbReference type="ARBA" id="ARBA00023015"/>
    </source>
</evidence>
<dbReference type="AlphaFoldDB" id="A0A251TLJ9"/>
<reference evidence="8 10" key="1">
    <citation type="journal article" date="2017" name="Nature">
        <title>The sunflower genome provides insights into oil metabolism, flowering and Asterid evolution.</title>
        <authorList>
            <person name="Badouin H."/>
            <person name="Gouzy J."/>
            <person name="Grassa C.J."/>
            <person name="Murat F."/>
            <person name="Staton S.E."/>
            <person name="Cottret L."/>
            <person name="Lelandais-Briere C."/>
            <person name="Owens G.L."/>
            <person name="Carrere S."/>
            <person name="Mayjonade B."/>
            <person name="Legrand L."/>
            <person name="Gill N."/>
            <person name="Kane N.C."/>
            <person name="Bowers J.E."/>
            <person name="Hubner S."/>
            <person name="Bellec A."/>
            <person name="Berard A."/>
            <person name="Berges H."/>
            <person name="Blanchet N."/>
            <person name="Boniface M.C."/>
            <person name="Brunel D."/>
            <person name="Catrice O."/>
            <person name="Chaidir N."/>
            <person name="Claudel C."/>
            <person name="Donnadieu C."/>
            <person name="Faraut T."/>
            <person name="Fievet G."/>
            <person name="Helmstetter N."/>
            <person name="King M."/>
            <person name="Knapp S.J."/>
            <person name="Lai Z."/>
            <person name="Le Paslier M.C."/>
            <person name="Lippi Y."/>
            <person name="Lorenzon L."/>
            <person name="Mandel J.R."/>
            <person name="Marage G."/>
            <person name="Marchand G."/>
            <person name="Marquand E."/>
            <person name="Bret-Mestries E."/>
            <person name="Morien E."/>
            <person name="Nambeesan S."/>
            <person name="Nguyen T."/>
            <person name="Pegot-Espagnet P."/>
            <person name="Pouilly N."/>
            <person name="Raftis F."/>
            <person name="Sallet E."/>
            <person name="Schiex T."/>
            <person name="Thomas J."/>
            <person name="Vandecasteele C."/>
            <person name="Vares D."/>
            <person name="Vear F."/>
            <person name="Vautrin S."/>
            <person name="Crespi M."/>
            <person name="Mangin B."/>
            <person name="Burke J.M."/>
            <person name="Salse J."/>
            <person name="Munos S."/>
            <person name="Vincourt P."/>
            <person name="Rieseberg L.H."/>
            <person name="Langlade N.B."/>
        </authorList>
    </citation>
    <scope>NUCLEOTIDE SEQUENCE [LARGE SCALE GENOMIC DNA]</scope>
    <source>
        <strain evidence="10">cv. SF193</strain>
        <tissue evidence="8">Leaves</tissue>
    </source>
</reference>
<comment type="subcellular location">
    <subcellularLocation>
        <location evidence="1">Nucleus</location>
    </subcellularLocation>
</comment>
<dbReference type="GO" id="GO:0003700">
    <property type="term" value="F:DNA-binding transcription factor activity"/>
    <property type="evidence" value="ECO:0000318"/>
    <property type="project" value="GO_Central"/>
</dbReference>
<evidence type="ECO:0000256" key="4">
    <source>
        <dbReference type="ARBA" id="ARBA00023163"/>
    </source>
</evidence>
<dbReference type="PROSITE" id="PS50217">
    <property type="entry name" value="BZIP"/>
    <property type="match status" value="1"/>
</dbReference>
<dbReference type="Gene3D" id="1.20.5.170">
    <property type="match status" value="1"/>
</dbReference>
<dbReference type="InterPro" id="IPR045314">
    <property type="entry name" value="bZIP_plant_GBF1"/>
</dbReference>
<dbReference type="InterPro" id="IPR046347">
    <property type="entry name" value="bZIP_sf"/>
</dbReference>
<dbReference type="PROSITE" id="PS00036">
    <property type="entry name" value="BZIP_BASIC"/>
    <property type="match status" value="1"/>
</dbReference>
<evidence type="ECO:0000256" key="3">
    <source>
        <dbReference type="ARBA" id="ARBA00023125"/>
    </source>
</evidence>
<feature type="region of interest" description="Disordered" evidence="6">
    <location>
        <begin position="1"/>
        <end position="67"/>
    </location>
</feature>
<dbReference type="GO" id="GO:0045893">
    <property type="term" value="P:positive regulation of DNA-templated transcription"/>
    <property type="evidence" value="ECO:0000318"/>
    <property type="project" value="GO_Central"/>
</dbReference>
<dbReference type="STRING" id="4232.A0A251TLJ9"/>
<evidence type="ECO:0000313" key="8">
    <source>
        <dbReference type="EMBL" id="KAF5787439.1"/>
    </source>
</evidence>
<evidence type="ECO:0000256" key="5">
    <source>
        <dbReference type="ARBA" id="ARBA00023242"/>
    </source>
</evidence>
<keyword evidence="2" id="KW-0805">Transcription regulation</keyword>
<dbReference type="Proteomes" id="UP000215914">
    <property type="component" value="Chromosome 10"/>
</dbReference>
<keyword evidence="4" id="KW-0804">Transcription</keyword>
<dbReference type="GO" id="GO:0046982">
    <property type="term" value="F:protein heterodimerization activity"/>
    <property type="evidence" value="ECO:0007669"/>
    <property type="project" value="UniProtKB-ARBA"/>
</dbReference>
<evidence type="ECO:0000313" key="10">
    <source>
        <dbReference type="Proteomes" id="UP000215914"/>
    </source>
</evidence>
<name>A0A251TLJ9_HELAN</name>
<dbReference type="SUPFAM" id="SSF57959">
    <property type="entry name" value="Leucine zipper domain"/>
    <property type="match status" value="1"/>
</dbReference>
<dbReference type="EMBL" id="MNCJ02000325">
    <property type="protein sequence ID" value="KAF5787439.1"/>
    <property type="molecule type" value="Genomic_DNA"/>
</dbReference>